<dbReference type="Gene3D" id="3.40.50.2300">
    <property type="match status" value="2"/>
</dbReference>
<feature type="domain" description="HTH lacI-type" evidence="4">
    <location>
        <begin position="9"/>
        <end position="63"/>
    </location>
</feature>
<dbReference type="OrthoDB" id="252678at2"/>
<dbReference type="SMART" id="SM00354">
    <property type="entry name" value="HTH_LACI"/>
    <property type="match status" value="1"/>
</dbReference>
<keyword evidence="6" id="KW-1185">Reference proteome</keyword>
<evidence type="ECO:0000313" key="6">
    <source>
        <dbReference type="Proteomes" id="UP000000637"/>
    </source>
</evidence>
<keyword evidence="1" id="KW-0805">Transcription regulation</keyword>
<keyword evidence="2" id="KW-0238">DNA-binding</keyword>
<dbReference type="GO" id="GO:0003700">
    <property type="term" value="F:DNA-binding transcription factor activity"/>
    <property type="evidence" value="ECO:0007669"/>
    <property type="project" value="TreeGrafter"/>
</dbReference>
<gene>
    <name evidence="5" type="ordered locus">AAur_1234</name>
</gene>
<keyword evidence="3" id="KW-0804">Transcription</keyword>
<dbReference type="InterPro" id="IPR028082">
    <property type="entry name" value="Peripla_BP_I"/>
</dbReference>
<dbReference type="Proteomes" id="UP000000637">
    <property type="component" value="Chromosome"/>
</dbReference>
<dbReference type="SUPFAM" id="SSF47413">
    <property type="entry name" value="lambda repressor-like DNA-binding domains"/>
    <property type="match status" value="1"/>
</dbReference>
<dbReference type="InterPro" id="IPR010982">
    <property type="entry name" value="Lambda_DNA-bd_dom_sf"/>
</dbReference>
<dbReference type="Gene3D" id="1.10.260.40">
    <property type="entry name" value="lambda repressor-like DNA-binding domains"/>
    <property type="match status" value="1"/>
</dbReference>
<evidence type="ECO:0000259" key="4">
    <source>
        <dbReference type="PROSITE" id="PS50932"/>
    </source>
</evidence>
<evidence type="ECO:0000313" key="5">
    <source>
        <dbReference type="EMBL" id="ABM06558.1"/>
    </source>
</evidence>
<dbReference type="Pfam" id="PF13377">
    <property type="entry name" value="Peripla_BP_3"/>
    <property type="match status" value="1"/>
</dbReference>
<reference evidence="5 6" key="1">
    <citation type="journal article" date="2006" name="PLoS Genet.">
        <title>Secrets of soil survival revealed by the genome sequence of Arthrobacter aurescens TC1.</title>
        <authorList>
            <person name="Mongodin E.F."/>
            <person name="Shapir N."/>
            <person name="Daugherty S.C."/>
            <person name="DeBoy R.T."/>
            <person name="Emerson J.B."/>
            <person name="Shvartzbeyn A."/>
            <person name="Radune D."/>
            <person name="Vamathevan J."/>
            <person name="Riggs F."/>
            <person name="Grinberg V."/>
            <person name="Khouri H."/>
            <person name="Wackett L.P."/>
            <person name="Nelson K.E."/>
            <person name="Sadowsky M.J."/>
        </authorList>
    </citation>
    <scope>NUCLEOTIDE SEQUENCE [LARGE SCALE GENOMIC DNA]</scope>
    <source>
        <strain evidence="5 6">TC1</strain>
    </source>
</reference>
<dbReference type="InterPro" id="IPR046335">
    <property type="entry name" value="LacI/GalR-like_sensor"/>
</dbReference>
<dbReference type="eggNOG" id="COG1609">
    <property type="taxonomic scope" value="Bacteria"/>
</dbReference>
<evidence type="ECO:0000256" key="2">
    <source>
        <dbReference type="ARBA" id="ARBA00023125"/>
    </source>
</evidence>
<dbReference type="PROSITE" id="PS50932">
    <property type="entry name" value="HTH_LACI_2"/>
    <property type="match status" value="1"/>
</dbReference>
<dbReference type="CDD" id="cd01392">
    <property type="entry name" value="HTH_LacI"/>
    <property type="match status" value="1"/>
</dbReference>
<dbReference type="EMBL" id="CP000474">
    <property type="protein sequence ID" value="ABM06558.1"/>
    <property type="molecule type" value="Genomic_DNA"/>
</dbReference>
<dbReference type="SUPFAM" id="SSF53822">
    <property type="entry name" value="Periplasmic binding protein-like I"/>
    <property type="match status" value="1"/>
</dbReference>
<dbReference type="InterPro" id="IPR000843">
    <property type="entry name" value="HTH_LacI"/>
</dbReference>
<dbReference type="Pfam" id="PF00356">
    <property type="entry name" value="LacI"/>
    <property type="match status" value="1"/>
</dbReference>
<dbReference type="HOGENOM" id="CLU_037628_6_1_11"/>
<dbReference type="AlphaFoldDB" id="A1R457"/>
<organism evidence="5 6">
    <name type="scientific">Paenarthrobacter aurescens (strain TC1)</name>
    <dbReference type="NCBI Taxonomy" id="290340"/>
    <lineage>
        <taxon>Bacteria</taxon>
        <taxon>Bacillati</taxon>
        <taxon>Actinomycetota</taxon>
        <taxon>Actinomycetes</taxon>
        <taxon>Micrococcales</taxon>
        <taxon>Micrococcaceae</taxon>
        <taxon>Paenarthrobacter</taxon>
    </lineage>
</organism>
<evidence type="ECO:0000256" key="1">
    <source>
        <dbReference type="ARBA" id="ARBA00023015"/>
    </source>
</evidence>
<dbReference type="PANTHER" id="PTHR30146">
    <property type="entry name" value="LACI-RELATED TRANSCRIPTIONAL REPRESSOR"/>
    <property type="match status" value="1"/>
</dbReference>
<protein>
    <submittedName>
        <fullName evidence="5">Transcriptional regulator, lacI family</fullName>
    </submittedName>
</protein>
<evidence type="ECO:0000256" key="3">
    <source>
        <dbReference type="ARBA" id="ARBA00023163"/>
    </source>
</evidence>
<accession>A1R457</accession>
<dbReference type="KEGG" id="aau:AAur_1234"/>
<dbReference type="STRING" id="290340.AAur_1234"/>
<dbReference type="PANTHER" id="PTHR30146:SF153">
    <property type="entry name" value="LACTOSE OPERON REPRESSOR"/>
    <property type="match status" value="1"/>
</dbReference>
<proteinExistence type="predicted"/>
<sequence length="345" mass="36954">MARELQQGATIWDVARKAGVSITTVSHSLNGKGNISETTREHVRAVAAEMGYVADAMARGLRSSKMNAIGLVFRSLDSLGNYGPNGVDVFMKLAGAAAAETLNRNLGLMLVPDLSRGPLPPFSMSLDGYIVFAPHLDDPVVALLEKRGIPYVTWDRDPGRPGFRNWVAHDDAASTRTVLDHLAAAGAASIAYVGGTDRNAWNFDCEAAYVDWCLETGTEPRIYHVPERDGVEGGREVGARILADGLPGAVFCLTGRHASGAAQALQERGVRIPGELLVCTGSDSEHSRQHQPPISALDVDIPAAAAALVQQLVDVMDGTKDPAPVLLPARFLERDSTLHHRMPFH</sequence>
<dbReference type="GO" id="GO:0000976">
    <property type="term" value="F:transcription cis-regulatory region binding"/>
    <property type="evidence" value="ECO:0007669"/>
    <property type="project" value="TreeGrafter"/>
</dbReference>
<name>A1R457_PAEAT</name>
<dbReference type="RefSeq" id="WP_011773966.1">
    <property type="nucleotide sequence ID" value="NC_008711.1"/>
</dbReference>